<dbReference type="GO" id="GO:0008783">
    <property type="term" value="F:agmatinase activity"/>
    <property type="evidence" value="ECO:0007669"/>
    <property type="project" value="UniProtKB-EC"/>
</dbReference>
<name>A0A7W6FPN2_9SPHN</name>
<evidence type="ECO:0000256" key="3">
    <source>
        <dbReference type="PROSITE-ProRule" id="PRU00742"/>
    </source>
</evidence>
<dbReference type="CDD" id="cd09990">
    <property type="entry name" value="Agmatinase-like"/>
    <property type="match status" value="1"/>
</dbReference>
<dbReference type="Gene3D" id="3.40.800.10">
    <property type="entry name" value="Ureohydrolase domain"/>
    <property type="match status" value="1"/>
</dbReference>
<accession>A0A7W6FPN2</accession>
<dbReference type="AlphaFoldDB" id="A0A7W6FPN2"/>
<dbReference type="PROSITE" id="PS51409">
    <property type="entry name" value="ARGINASE_2"/>
    <property type="match status" value="1"/>
</dbReference>
<dbReference type="GO" id="GO:0046872">
    <property type="term" value="F:metal ion binding"/>
    <property type="evidence" value="ECO:0007669"/>
    <property type="project" value="UniProtKB-KW"/>
</dbReference>
<organism evidence="5 6">
    <name type="scientific">Sphingobium jiangsuense</name>
    <dbReference type="NCBI Taxonomy" id="870476"/>
    <lineage>
        <taxon>Bacteria</taxon>
        <taxon>Pseudomonadati</taxon>
        <taxon>Pseudomonadota</taxon>
        <taxon>Alphaproteobacteria</taxon>
        <taxon>Sphingomonadales</taxon>
        <taxon>Sphingomonadaceae</taxon>
        <taxon>Sphingobium</taxon>
    </lineage>
</organism>
<gene>
    <name evidence="5" type="ORF">GGR43_001725</name>
</gene>
<evidence type="ECO:0000313" key="6">
    <source>
        <dbReference type="Proteomes" id="UP000571950"/>
    </source>
</evidence>
<evidence type="ECO:0000313" key="5">
    <source>
        <dbReference type="EMBL" id="MBB3926010.1"/>
    </source>
</evidence>
<proteinExistence type="inferred from homology"/>
<dbReference type="PRINTS" id="PR00116">
    <property type="entry name" value="ARGINASE"/>
</dbReference>
<dbReference type="InterPro" id="IPR006035">
    <property type="entry name" value="Ureohydrolase"/>
</dbReference>
<dbReference type="GO" id="GO:0033389">
    <property type="term" value="P:putrescine biosynthetic process from arginine, via agmatine"/>
    <property type="evidence" value="ECO:0007669"/>
    <property type="project" value="TreeGrafter"/>
</dbReference>
<keyword evidence="1" id="KW-0479">Metal-binding</keyword>
<dbReference type="PANTHER" id="PTHR11358:SF26">
    <property type="entry name" value="GUANIDINO ACID HYDROLASE, MITOCHONDRIAL"/>
    <property type="match status" value="1"/>
</dbReference>
<reference evidence="5 6" key="1">
    <citation type="submission" date="2020-08" db="EMBL/GenBank/DDBJ databases">
        <title>Genomic Encyclopedia of Type Strains, Phase IV (KMG-IV): sequencing the most valuable type-strain genomes for metagenomic binning, comparative biology and taxonomic classification.</title>
        <authorList>
            <person name="Goeker M."/>
        </authorList>
    </citation>
    <scope>NUCLEOTIDE SEQUENCE [LARGE SCALE GENOMIC DNA]</scope>
    <source>
        <strain evidence="5 6">DSM 26189</strain>
    </source>
</reference>
<evidence type="ECO:0000256" key="4">
    <source>
        <dbReference type="SAM" id="SignalP"/>
    </source>
</evidence>
<dbReference type="SUPFAM" id="SSF52768">
    <property type="entry name" value="Arginase/deacetylase"/>
    <property type="match status" value="1"/>
</dbReference>
<dbReference type="PANTHER" id="PTHR11358">
    <property type="entry name" value="ARGINASE/AGMATINASE"/>
    <property type="match status" value="1"/>
</dbReference>
<comment type="caution">
    <text evidence="5">The sequence shown here is derived from an EMBL/GenBank/DDBJ whole genome shotgun (WGS) entry which is preliminary data.</text>
</comment>
<evidence type="ECO:0000256" key="1">
    <source>
        <dbReference type="ARBA" id="ARBA00022723"/>
    </source>
</evidence>
<keyword evidence="2 5" id="KW-0378">Hydrolase</keyword>
<dbReference type="EC" id="3.5.3.11" evidence="5"/>
<dbReference type="RefSeq" id="WP_188071568.1">
    <property type="nucleotide sequence ID" value="NZ_BSPS01000004.1"/>
</dbReference>
<dbReference type="Proteomes" id="UP000571950">
    <property type="component" value="Unassembled WGS sequence"/>
</dbReference>
<comment type="similarity">
    <text evidence="3">Belongs to the arginase family.</text>
</comment>
<dbReference type="InterPro" id="IPR023696">
    <property type="entry name" value="Ureohydrolase_dom_sf"/>
</dbReference>
<keyword evidence="6" id="KW-1185">Reference proteome</keyword>
<evidence type="ECO:0000256" key="2">
    <source>
        <dbReference type="ARBA" id="ARBA00022801"/>
    </source>
</evidence>
<sequence length="458" mass="48271">MTATANTRIGAFALPSLLAMACALGIMPAAAETVRYSAALAARIAALPAEQQAFLTDSAMLDRVGLTADEVALALQGRTDEQASAYVGALVRVVADARFDPATDMAEIPLNPEATAFNLPTTLRPALLDKFYRAPGPFSIASYMYQPAGIPTFAQAPIALRKEDLVAGKVEVAFVGIPLDFSNGHRDAKHGPMALRASDGLVGTDIHTGLDPAKLLRMADYGNIAVDNMSVERTVGHVRTMVAEIASTGAVPFIVGGDHALMYPDVAAMVDVYGKGKVGVIQLDAHYEGVAEDAHYISDIQSVSRLIRDGILSGGDIVQIGIRGAGMSGADKARATAQGIRMHSMADIEKDGWRAVVDRALAQVRAGPEHLFVSFDMSVLDPAYAPGVGRPAPNGLTMREAVPLVRTLCAQNKVVGFELLDPAPILDISYKTAQNANYILHSCLAGMAQRKAAVTKAP</sequence>
<protein>
    <submittedName>
        <fullName evidence="5">Agmatinase</fullName>
        <ecNumber evidence="5">3.5.3.11</ecNumber>
    </submittedName>
</protein>
<keyword evidence="4" id="KW-0732">Signal</keyword>
<dbReference type="EMBL" id="JACIDT010000005">
    <property type="protein sequence ID" value="MBB3926010.1"/>
    <property type="molecule type" value="Genomic_DNA"/>
</dbReference>
<dbReference type="Pfam" id="PF00491">
    <property type="entry name" value="Arginase"/>
    <property type="match status" value="1"/>
</dbReference>
<feature type="chain" id="PRO_5031222863" evidence="4">
    <location>
        <begin position="32"/>
        <end position="458"/>
    </location>
</feature>
<feature type="signal peptide" evidence="4">
    <location>
        <begin position="1"/>
        <end position="31"/>
    </location>
</feature>